<dbReference type="Gene3D" id="6.10.140.100">
    <property type="match status" value="1"/>
</dbReference>
<keyword evidence="5" id="KW-0677">Repeat</keyword>
<dbReference type="Pfam" id="PF02809">
    <property type="entry name" value="UIM"/>
    <property type="match status" value="2"/>
</dbReference>
<evidence type="ECO:0000256" key="8">
    <source>
        <dbReference type="ARBA" id="ARBA00022833"/>
    </source>
</evidence>
<comment type="similarity">
    <text evidence="2">Belongs to the VPS27 family.</text>
</comment>
<dbReference type="SUPFAM" id="SSF57903">
    <property type="entry name" value="FYVE/PHD zinc finger"/>
    <property type="match status" value="1"/>
</dbReference>
<evidence type="ECO:0000256" key="4">
    <source>
        <dbReference type="ARBA" id="ARBA00022723"/>
    </source>
</evidence>
<feature type="compositionally biased region" description="Low complexity" evidence="11">
    <location>
        <begin position="378"/>
        <end position="408"/>
    </location>
</feature>
<dbReference type="InterPro" id="IPR049425">
    <property type="entry name" value="Vps27_GAT-like"/>
</dbReference>
<feature type="region of interest" description="Disordered" evidence="11">
    <location>
        <begin position="511"/>
        <end position="668"/>
    </location>
</feature>
<dbReference type="Pfam" id="PF01363">
    <property type="entry name" value="FYVE"/>
    <property type="match status" value="1"/>
</dbReference>
<dbReference type="PROSITE" id="PS50178">
    <property type="entry name" value="ZF_FYVE"/>
    <property type="match status" value="1"/>
</dbReference>
<evidence type="ECO:0000259" key="12">
    <source>
        <dbReference type="PROSITE" id="PS50178"/>
    </source>
</evidence>
<dbReference type="PROSITE" id="PS50179">
    <property type="entry name" value="VHS"/>
    <property type="match status" value="1"/>
</dbReference>
<evidence type="ECO:0000313" key="14">
    <source>
        <dbReference type="EMBL" id="CCG22830.1"/>
    </source>
</evidence>
<evidence type="ECO:0000256" key="11">
    <source>
        <dbReference type="SAM" id="MobiDB-lite"/>
    </source>
</evidence>
<keyword evidence="7 10" id="KW-0863">Zinc-finger</keyword>
<evidence type="ECO:0000256" key="10">
    <source>
        <dbReference type="PROSITE-ProRule" id="PRU00091"/>
    </source>
</evidence>
<dbReference type="SMART" id="SM00726">
    <property type="entry name" value="UIM"/>
    <property type="match status" value="2"/>
</dbReference>
<accession>H8X2A8</accession>
<keyword evidence="8" id="KW-0862">Zinc</keyword>
<dbReference type="SMART" id="SM00288">
    <property type="entry name" value="VHS"/>
    <property type="match status" value="1"/>
</dbReference>
<name>H8X2A8_CANO9</name>
<proteinExistence type="inferred from homology"/>
<dbReference type="KEGG" id="cot:CORT_0B11310"/>
<dbReference type="HOGENOM" id="CLU_011862_2_0_1"/>
<evidence type="ECO:0000259" key="13">
    <source>
        <dbReference type="PROSITE" id="PS50179"/>
    </source>
</evidence>
<dbReference type="SUPFAM" id="SSF48464">
    <property type="entry name" value="ENTH/VHS domain"/>
    <property type="match status" value="1"/>
</dbReference>
<organism evidence="14 15">
    <name type="scientific">Candida orthopsilosis (strain 90-125)</name>
    <name type="common">Yeast</name>
    <dbReference type="NCBI Taxonomy" id="1136231"/>
    <lineage>
        <taxon>Eukaryota</taxon>
        <taxon>Fungi</taxon>
        <taxon>Dikarya</taxon>
        <taxon>Ascomycota</taxon>
        <taxon>Saccharomycotina</taxon>
        <taxon>Pichiomycetes</taxon>
        <taxon>Debaryomycetaceae</taxon>
        <taxon>Candida/Lodderomyces clade</taxon>
        <taxon>Candida</taxon>
    </lineage>
</organism>
<dbReference type="GO" id="GO:0006623">
    <property type="term" value="P:protein targeting to vacuole"/>
    <property type="evidence" value="ECO:0007669"/>
    <property type="project" value="TreeGrafter"/>
</dbReference>
<feature type="compositionally biased region" description="Basic residues" evidence="11">
    <location>
        <begin position="248"/>
        <end position="263"/>
    </location>
</feature>
<feature type="region of interest" description="Disordered" evidence="11">
    <location>
        <begin position="248"/>
        <end position="352"/>
    </location>
</feature>
<dbReference type="Proteomes" id="UP000005018">
    <property type="component" value="Chromosome 2"/>
</dbReference>
<dbReference type="Gene3D" id="3.30.40.10">
    <property type="entry name" value="Zinc/RING finger domain, C3HC4 (zinc finger)"/>
    <property type="match status" value="1"/>
</dbReference>
<dbReference type="PANTHER" id="PTHR47794">
    <property type="entry name" value="VACUOLAR PROTEIN SORTING-ASSOCIATED PROTEIN 27"/>
    <property type="match status" value="1"/>
</dbReference>
<evidence type="ECO:0000256" key="2">
    <source>
        <dbReference type="ARBA" id="ARBA00008597"/>
    </source>
</evidence>
<dbReference type="GO" id="GO:0043130">
    <property type="term" value="F:ubiquitin binding"/>
    <property type="evidence" value="ECO:0007669"/>
    <property type="project" value="InterPro"/>
</dbReference>
<feature type="compositionally biased region" description="Polar residues" evidence="11">
    <location>
        <begin position="537"/>
        <end position="551"/>
    </location>
</feature>
<dbReference type="SMART" id="SM00064">
    <property type="entry name" value="FYVE"/>
    <property type="match status" value="1"/>
</dbReference>
<feature type="compositionally biased region" description="Low complexity" evidence="11">
    <location>
        <begin position="618"/>
        <end position="627"/>
    </location>
</feature>
<dbReference type="Pfam" id="PF21356">
    <property type="entry name" value="Vps27_GAT-like"/>
    <property type="match status" value="1"/>
</dbReference>
<dbReference type="AlphaFoldDB" id="H8X2A8"/>
<keyword evidence="6" id="KW-0967">Endosome</keyword>
<evidence type="ECO:0000313" key="15">
    <source>
        <dbReference type="Proteomes" id="UP000005018"/>
    </source>
</evidence>
<dbReference type="PANTHER" id="PTHR47794:SF1">
    <property type="entry name" value="VACUOLAR PROTEIN SORTING-ASSOCIATED PROTEIN 27"/>
    <property type="match status" value="1"/>
</dbReference>
<evidence type="ECO:0000256" key="9">
    <source>
        <dbReference type="ARBA" id="ARBA00023136"/>
    </source>
</evidence>
<feature type="domain" description="VHS" evidence="13">
    <location>
        <begin position="24"/>
        <end position="167"/>
    </location>
</feature>
<evidence type="ECO:0000256" key="3">
    <source>
        <dbReference type="ARBA" id="ARBA00017753"/>
    </source>
</evidence>
<dbReference type="InterPro" id="IPR008942">
    <property type="entry name" value="ENTH_VHS"/>
</dbReference>
<dbReference type="GO" id="GO:0033565">
    <property type="term" value="C:ESCRT-0 complex"/>
    <property type="evidence" value="ECO:0007669"/>
    <property type="project" value="TreeGrafter"/>
</dbReference>
<evidence type="ECO:0000256" key="5">
    <source>
        <dbReference type="ARBA" id="ARBA00022737"/>
    </source>
</evidence>
<dbReference type="GeneID" id="14539198"/>
<dbReference type="Gene3D" id="1.25.40.90">
    <property type="match status" value="1"/>
</dbReference>
<gene>
    <name evidence="14" type="ORF">CORT_0B11310</name>
</gene>
<sequence length="743" mass="84684">MSWFGSSTSALQLELDNKISEATSETIPNGELDLSAALEITDLIRSKKLPAQTCMRSLKKRLNMVYSNPNLITSTLKLVDLCVKNGGFHFLVELSSREFIDYLVDFIFKIHYNVQESSVKQDESKYNVGQFILELIKSWYTAFKGQLQLNYVEKKYQELVNEGYHFPSVDDSVIDSKFVDSEVPPDWIDSDSCMICYTPFSMLNRKHHCRACGGVFCQDHSKNNTTLVNLGIMEPVRVCDNCYAKQKHKNKGKAGSGRRRKSRGGIEQEDDEDEQMKRAIELSLQDSVVQIEPPKEPPRTSSGANNNEEEEDEELKAALAASLREYEQSQPQIHHSQQNKGTAVNPFENETPQTASDVYNIDFTSTSNHQRLQFNASSGQFQAQHSQPQQQPFRPSQPQSQQQSQDLSQAEEEQINLFITLMNNVRNDPKKQANIMYDQNLNELHSQVIRLKPKVNRTLREAMNKYSQFVEMSNKLSTITRLYDQFWEQKLNAGMNNVGLGNDNEYPSYPSVGYPAYPSQPISQPSLSQQPSGVPQTQQAPYSQYNGQAPSEPNFEASYPPIAHRDDLYSKPTEPNLEDEEIHQQQPQPSQQSRKSSQAMYPTNEILPDSGDSDQEKNSTNNNNNNSDYVTVSLPHYPPPEDLSNELPPQSFIRHATSNLPPNAYETASAKYPTLDNVEEDYERQNPIKEQQQQHHQQFGHGLNELPQLPKNLPSFEQDEENERVTSHSRRQSSFEPEPLIDL</sequence>
<keyword evidence="4" id="KW-0479">Metal-binding</keyword>
<dbReference type="Pfam" id="PF00790">
    <property type="entry name" value="VHS"/>
    <property type="match status" value="1"/>
</dbReference>
<dbReference type="Gene3D" id="1.20.5.1940">
    <property type="match status" value="1"/>
</dbReference>
<protein>
    <recommendedName>
        <fullName evidence="3">Vacuolar protein sorting-associated protein 27</fullName>
    </recommendedName>
</protein>
<dbReference type="eggNOG" id="KOG1818">
    <property type="taxonomic scope" value="Eukaryota"/>
</dbReference>
<dbReference type="InterPro" id="IPR013083">
    <property type="entry name" value="Znf_RING/FYVE/PHD"/>
</dbReference>
<dbReference type="GO" id="GO:0008270">
    <property type="term" value="F:zinc ion binding"/>
    <property type="evidence" value="ECO:0007669"/>
    <property type="project" value="UniProtKB-KW"/>
</dbReference>
<feature type="domain" description="FYVE-type" evidence="12">
    <location>
        <begin position="187"/>
        <end position="247"/>
    </location>
</feature>
<dbReference type="OrthoDB" id="957735at2759"/>
<feature type="compositionally biased region" description="Low complexity" evidence="11">
    <location>
        <begin position="584"/>
        <end position="598"/>
    </location>
</feature>
<dbReference type="InterPro" id="IPR002014">
    <property type="entry name" value="VHS_dom"/>
</dbReference>
<feature type="compositionally biased region" description="Polar residues" evidence="11">
    <location>
        <begin position="328"/>
        <end position="352"/>
    </location>
</feature>
<dbReference type="InterPro" id="IPR011011">
    <property type="entry name" value="Znf_FYVE_PHD"/>
</dbReference>
<keyword evidence="15" id="KW-1185">Reference proteome</keyword>
<dbReference type="InterPro" id="IPR003903">
    <property type="entry name" value="UIM_dom"/>
</dbReference>
<reference evidence="14 15" key="1">
    <citation type="journal article" date="2012" name="PLoS ONE">
        <title>Sequence and analysis of the genome of the pathogenic yeast Candida orthopsilosis.</title>
        <authorList>
            <person name="Riccombeni A."/>
            <person name="Vidanes G."/>
            <person name="Proux-Wera E."/>
            <person name="Wolfe K.H."/>
            <person name="Butler G."/>
        </authorList>
    </citation>
    <scope>NUCLEOTIDE SEQUENCE [LARGE SCALE GENOMIC DNA]</scope>
    <source>
        <strain evidence="14 15">Co 90-125</strain>
    </source>
</reference>
<keyword evidence="9" id="KW-0472">Membrane</keyword>
<dbReference type="InterPro" id="IPR000306">
    <property type="entry name" value="Znf_FYVE"/>
</dbReference>
<dbReference type="GO" id="GO:0043328">
    <property type="term" value="P:protein transport to vacuole involved in ubiquitin-dependent protein catabolic process via the multivesicular body sorting pathway"/>
    <property type="evidence" value="ECO:0007669"/>
    <property type="project" value="TreeGrafter"/>
</dbReference>
<comment type="subcellular location">
    <subcellularLocation>
        <location evidence="1">Endosome membrane</location>
        <topology evidence="1">Peripheral membrane protein</topology>
        <orientation evidence="1">Cytoplasmic side</orientation>
    </subcellularLocation>
</comment>
<evidence type="ECO:0000256" key="7">
    <source>
        <dbReference type="ARBA" id="ARBA00022771"/>
    </source>
</evidence>
<dbReference type="RefSeq" id="XP_003868264.1">
    <property type="nucleotide sequence ID" value="XM_003868216.1"/>
</dbReference>
<dbReference type="PROSITE" id="PS50330">
    <property type="entry name" value="UIM"/>
    <property type="match status" value="2"/>
</dbReference>
<dbReference type="CDD" id="cd16979">
    <property type="entry name" value="VHS_Vps27"/>
    <property type="match status" value="1"/>
</dbReference>
<feature type="region of interest" description="Disordered" evidence="11">
    <location>
        <begin position="377"/>
        <end position="410"/>
    </location>
</feature>
<dbReference type="GO" id="GO:0032266">
    <property type="term" value="F:phosphatidylinositol-3-phosphate binding"/>
    <property type="evidence" value="ECO:0007669"/>
    <property type="project" value="UniProtKB-ARBA"/>
</dbReference>
<dbReference type="GO" id="GO:0010008">
    <property type="term" value="C:endosome membrane"/>
    <property type="evidence" value="ECO:0007669"/>
    <property type="project" value="UniProtKB-SubCell"/>
</dbReference>
<evidence type="ECO:0000256" key="6">
    <source>
        <dbReference type="ARBA" id="ARBA00022753"/>
    </source>
</evidence>
<dbReference type="EMBL" id="HE681720">
    <property type="protein sequence ID" value="CCG22830.1"/>
    <property type="molecule type" value="Genomic_DNA"/>
</dbReference>
<dbReference type="InterPro" id="IPR017455">
    <property type="entry name" value="Znf_FYVE-rel"/>
</dbReference>
<feature type="compositionally biased region" description="Low complexity" evidence="11">
    <location>
        <begin position="519"/>
        <end position="536"/>
    </location>
</feature>
<feature type="region of interest" description="Disordered" evidence="11">
    <location>
        <begin position="683"/>
        <end position="743"/>
    </location>
</feature>
<evidence type="ECO:0000256" key="1">
    <source>
        <dbReference type="ARBA" id="ARBA00004125"/>
    </source>
</evidence>